<evidence type="ECO:0000313" key="1">
    <source>
        <dbReference type="EMBL" id="SVA21584.1"/>
    </source>
</evidence>
<name>A0A381U0I5_9ZZZZ</name>
<sequence>MKNKTVFNIVLTVALVCGIVSTSMAKDILDVLGKPNPAGRTFMRSSVDQTYVYHTNGALWMGWDSYGNTGDQTCSAIIPGWVYPGANEAAGHGYLNYNCRAGYWIIADVGGTLYEGTTGQYDVTEGTVPGATSGGWAGSDGDYNKEPWVTNSTWTIPSVPGGTGLTVNAVRRSWSTNGTSNTYFKVGDHDYNDFVIDEVHVVNTSGGDIDGLVFGSKADHDCTWNVPFPDWDYAFWTDDIVDYDPTYMLTMELDGDDPGSASNDFGIDDPGREYRGVRVAQAPLSIAGTAYDSLNQSDVNHMWWTGDEDPQTAASRNTMATMVKGTGDKKDLNPTPMDMRYLQSYGPYPLAQGDTLKFVVAILAGAGLANTQKAAANARDAYDWNWNLPKPPAAPQIAADGVVTNAEGKVEVTWTYSDAQIATVDPDKGTADFAGFRIYKAATAPRQNSADIMTAEGVAADDLTGGGTMVGDPSAGTKFTSASTGPYTMVLDIPKANIGTYGSNGTYTWTDEKVAIGLTYWYYVAAYDLAGTDAVHGDVPSLESYYTMCYPMQPAPDGGGGFISDTPPATTVSVESLTYDGLKGSTKDVFVAPNPWKAGVMETFHGATTANTYFVRFYNVKDGDDLRIYDVGGNLVFEEWFLDAGSFDWNLVSRTRNQVSTGIYYWEVGDQTGKLAVIR</sequence>
<accession>A0A381U0I5</accession>
<organism evidence="1">
    <name type="scientific">marine metagenome</name>
    <dbReference type="NCBI Taxonomy" id="408172"/>
    <lineage>
        <taxon>unclassified sequences</taxon>
        <taxon>metagenomes</taxon>
        <taxon>ecological metagenomes</taxon>
    </lineage>
</organism>
<reference evidence="1" key="1">
    <citation type="submission" date="2018-05" db="EMBL/GenBank/DDBJ databases">
        <authorList>
            <person name="Lanie J.A."/>
            <person name="Ng W.-L."/>
            <person name="Kazmierczak K.M."/>
            <person name="Andrzejewski T.M."/>
            <person name="Davidsen T.M."/>
            <person name="Wayne K.J."/>
            <person name="Tettelin H."/>
            <person name="Glass J.I."/>
            <person name="Rusch D."/>
            <person name="Podicherti R."/>
            <person name="Tsui H.-C.T."/>
            <person name="Winkler M.E."/>
        </authorList>
    </citation>
    <scope>NUCLEOTIDE SEQUENCE</scope>
</reference>
<protein>
    <submittedName>
        <fullName evidence="1">Uncharacterized protein</fullName>
    </submittedName>
</protein>
<gene>
    <name evidence="1" type="ORF">METZ01_LOCUS74438</name>
</gene>
<dbReference type="AlphaFoldDB" id="A0A381U0I5"/>
<dbReference type="EMBL" id="UINC01005478">
    <property type="protein sequence ID" value="SVA21584.1"/>
    <property type="molecule type" value="Genomic_DNA"/>
</dbReference>
<proteinExistence type="predicted"/>